<sequence length="237" mass="25520">MAFELQFAPVLAQAPVLLGSFWLTIKLSAAAICLGGSVGLLAAMTRSMLPAASRWPIDLYVELIRNTPFLVQLYIIFFGLPAVGILIPAEYAGLLAMTINLGAYTAEIFRAGIESIHRSQIEAGLSLALTRFQVFHHIILKPAVAQVWPSLVSQFILIMLTSSVCSFISVEELSGGAAIIQSLTFRSFEVYIIASLLYLALALVLKVGLTILGHFLFSQSPSKRPASRPESGVGVPS</sequence>
<accession>A0A4R3LXE9</accession>
<dbReference type="Proteomes" id="UP000295525">
    <property type="component" value="Unassembled WGS sequence"/>
</dbReference>
<evidence type="ECO:0000256" key="4">
    <source>
        <dbReference type="ARBA" id="ARBA00022475"/>
    </source>
</evidence>
<dbReference type="PROSITE" id="PS50928">
    <property type="entry name" value="ABC_TM1"/>
    <property type="match status" value="1"/>
</dbReference>
<protein>
    <submittedName>
        <fullName evidence="10">Amino acid ABC transporter membrane protein 1 (PAAT family)</fullName>
    </submittedName>
</protein>
<dbReference type="InterPro" id="IPR000515">
    <property type="entry name" value="MetI-like"/>
</dbReference>
<dbReference type="Gene3D" id="1.10.3720.10">
    <property type="entry name" value="MetI-like"/>
    <property type="match status" value="1"/>
</dbReference>
<keyword evidence="11" id="KW-1185">Reference proteome</keyword>
<keyword evidence="3 8" id="KW-0813">Transport</keyword>
<dbReference type="GO" id="GO:0043190">
    <property type="term" value="C:ATP-binding cassette (ABC) transporter complex"/>
    <property type="evidence" value="ECO:0007669"/>
    <property type="project" value="InterPro"/>
</dbReference>
<name>A0A4R3LXE9_9BURK</name>
<dbReference type="PANTHER" id="PTHR30614:SF35">
    <property type="entry name" value="ABC TRANSPORTER PERMEASE PROTEIN"/>
    <property type="match status" value="1"/>
</dbReference>
<dbReference type="Pfam" id="PF00528">
    <property type="entry name" value="BPD_transp_1"/>
    <property type="match status" value="1"/>
</dbReference>
<evidence type="ECO:0000256" key="3">
    <source>
        <dbReference type="ARBA" id="ARBA00022448"/>
    </source>
</evidence>
<dbReference type="OrthoDB" id="6580405at2"/>
<feature type="transmembrane region" description="Helical" evidence="8">
    <location>
        <begin position="190"/>
        <end position="217"/>
    </location>
</feature>
<feature type="transmembrane region" description="Helical" evidence="8">
    <location>
        <begin position="63"/>
        <end position="85"/>
    </location>
</feature>
<gene>
    <name evidence="10" type="ORF">EDC26_11262</name>
</gene>
<dbReference type="InterPro" id="IPR043429">
    <property type="entry name" value="ArtM/GltK/GlnP/TcyL/YhdX-like"/>
</dbReference>
<evidence type="ECO:0000259" key="9">
    <source>
        <dbReference type="PROSITE" id="PS50928"/>
    </source>
</evidence>
<evidence type="ECO:0000256" key="8">
    <source>
        <dbReference type="RuleBase" id="RU363032"/>
    </source>
</evidence>
<evidence type="ECO:0000313" key="11">
    <source>
        <dbReference type="Proteomes" id="UP000295525"/>
    </source>
</evidence>
<dbReference type="RefSeq" id="WP_132583854.1">
    <property type="nucleotide sequence ID" value="NZ_SMAJ01000012.1"/>
</dbReference>
<keyword evidence="7 8" id="KW-0472">Membrane</keyword>
<dbReference type="CDD" id="cd06261">
    <property type="entry name" value="TM_PBP2"/>
    <property type="match status" value="1"/>
</dbReference>
<dbReference type="InterPro" id="IPR010065">
    <property type="entry name" value="AA_ABC_transptr_permease_3TM"/>
</dbReference>
<evidence type="ECO:0000256" key="5">
    <source>
        <dbReference type="ARBA" id="ARBA00022692"/>
    </source>
</evidence>
<dbReference type="GO" id="GO:0006865">
    <property type="term" value="P:amino acid transport"/>
    <property type="evidence" value="ECO:0007669"/>
    <property type="project" value="TreeGrafter"/>
</dbReference>
<feature type="transmembrane region" description="Helical" evidence="8">
    <location>
        <begin position="151"/>
        <end position="170"/>
    </location>
</feature>
<evidence type="ECO:0000256" key="6">
    <source>
        <dbReference type="ARBA" id="ARBA00022989"/>
    </source>
</evidence>
<feature type="transmembrane region" description="Helical" evidence="8">
    <location>
        <begin position="20"/>
        <end position="42"/>
    </location>
</feature>
<dbReference type="SUPFAM" id="SSF161098">
    <property type="entry name" value="MetI-like"/>
    <property type="match status" value="1"/>
</dbReference>
<evidence type="ECO:0000313" key="10">
    <source>
        <dbReference type="EMBL" id="TCT04469.1"/>
    </source>
</evidence>
<feature type="domain" description="ABC transmembrane type-1" evidence="9">
    <location>
        <begin position="21"/>
        <end position="209"/>
    </location>
</feature>
<proteinExistence type="inferred from homology"/>
<organism evidence="10 11">
    <name type="scientific">Paralcaligenes ureilyticus</name>
    <dbReference type="NCBI Taxonomy" id="627131"/>
    <lineage>
        <taxon>Bacteria</taxon>
        <taxon>Pseudomonadati</taxon>
        <taxon>Pseudomonadota</taxon>
        <taxon>Betaproteobacteria</taxon>
        <taxon>Burkholderiales</taxon>
        <taxon>Alcaligenaceae</taxon>
        <taxon>Paralcaligenes</taxon>
    </lineage>
</organism>
<comment type="similarity">
    <text evidence="2">Belongs to the binding-protein-dependent transport system permease family. HisMQ subfamily.</text>
</comment>
<dbReference type="InterPro" id="IPR035906">
    <property type="entry name" value="MetI-like_sf"/>
</dbReference>
<keyword evidence="5 8" id="KW-0812">Transmembrane</keyword>
<keyword evidence="6 8" id="KW-1133">Transmembrane helix</keyword>
<keyword evidence="4" id="KW-1003">Cell membrane</keyword>
<dbReference type="AlphaFoldDB" id="A0A4R3LXE9"/>
<evidence type="ECO:0000256" key="7">
    <source>
        <dbReference type="ARBA" id="ARBA00023136"/>
    </source>
</evidence>
<evidence type="ECO:0000256" key="2">
    <source>
        <dbReference type="ARBA" id="ARBA00010072"/>
    </source>
</evidence>
<dbReference type="EMBL" id="SMAJ01000012">
    <property type="protein sequence ID" value="TCT04469.1"/>
    <property type="molecule type" value="Genomic_DNA"/>
</dbReference>
<dbReference type="PANTHER" id="PTHR30614">
    <property type="entry name" value="MEMBRANE COMPONENT OF AMINO ACID ABC TRANSPORTER"/>
    <property type="match status" value="1"/>
</dbReference>
<dbReference type="NCBIfam" id="TIGR01726">
    <property type="entry name" value="HEQRo_perm_3TM"/>
    <property type="match status" value="1"/>
</dbReference>
<comment type="caution">
    <text evidence="10">The sequence shown here is derived from an EMBL/GenBank/DDBJ whole genome shotgun (WGS) entry which is preliminary data.</text>
</comment>
<dbReference type="GO" id="GO:0022857">
    <property type="term" value="F:transmembrane transporter activity"/>
    <property type="evidence" value="ECO:0007669"/>
    <property type="project" value="InterPro"/>
</dbReference>
<comment type="subcellular location">
    <subcellularLocation>
        <location evidence="1">Cell inner membrane</location>
        <topology evidence="1">Multi-pass membrane protein</topology>
    </subcellularLocation>
    <subcellularLocation>
        <location evidence="8">Cell membrane</location>
        <topology evidence="8">Multi-pass membrane protein</topology>
    </subcellularLocation>
</comment>
<evidence type="ECO:0000256" key="1">
    <source>
        <dbReference type="ARBA" id="ARBA00004429"/>
    </source>
</evidence>
<reference evidence="10 11" key="1">
    <citation type="submission" date="2019-03" db="EMBL/GenBank/DDBJ databases">
        <title>Genomic Encyclopedia of Type Strains, Phase IV (KMG-IV): sequencing the most valuable type-strain genomes for metagenomic binning, comparative biology and taxonomic classification.</title>
        <authorList>
            <person name="Goeker M."/>
        </authorList>
    </citation>
    <scope>NUCLEOTIDE SEQUENCE [LARGE SCALE GENOMIC DNA]</scope>
    <source>
        <strain evidence="10 11">DSM 24591</strain>
    </source>
</reference>